<dbReference type="AlphaFoldDB" id="A0A2K1JT50"/>
<dbReference type="Pfam" id="PF10157">
    <property type="entry name" value="BORCS6"/>
    <property type="match status" value="1"/>
</dbReference>
<dbReference type="EMBL" id="ABEU02000011">
    <property type="protein sequence ID" value="PNR44714.1"/>
    <property type="molecule type" value="Genomic_DNA"/>
</dbReference>
<proteinExistence type="predicted"/>
<evidence type="ECO:0000313" key="3">
    <source>
        <dbReference type="EMBL" id="PNR44714.1"/>
    </source>
</evidence>
<dbReference type="OrthoDB" id="21270at2759"/>
<reference evidence="3 5" key="2">
    <citation type="journal article" date="2018" name="Plant J.">
        <title>The Physcomitrella patens chromosome-scale assembly reveals moss genome structure and evolution.</title>
        <authorList>
            <person name="Lang D."/>
            <person name="Ullrich K.K."/>
            <person name="Murat F."/>
            <person name="Fuchs J."/>
            <person name="Jenkins J."/>
            <person name="Haas F.B."/>
            <person name="Piednoel M."/>
            <person name="Gundlach H."/>
            <person name="Van Bel M."/>
            <person name="Meyberg R."/>
            <person name="Vives C."/>
            <person name="Morata J."/>
            <person name="Symeonidi A."/>
            <person name="Hiss M."/>
            <person name="Muchero W."/>
            <person name="Kamisugi Y."/>
            <person name="Saleh O."/>
            <person name="Blanc G."/>
            <person name="Decker E.L."/>
            <person name="van Gessel N."/>
            <person name="Grimwood J."/>
            <person name="Hayes R.D."/>
            <person name="Graham S.W."/>
            <person name="Gunter L.E."/>
            <person name="McDaniel S.F."/>
            <person name="Hoernstein S.N.W."/>
            <person name="Larsson A."/>
            <person name="Li F.W."/>
            <person name="Perroud P.F."/>
            <person name="Phillips J."/>
            <person name="Ranjan P."/>
            <person name="Rokshar D.S."/>
            <person name="Rothfels C.J."/>
            <person name="Schneider L."/>
            <person name="Shu S."/>
            <person name="Stevenson D.W."/>
            <person name="Thummler F."/>
            <person name="Tillich M."/>
            <person name="Villarreal Aguilar J.C."/>
            <person name="Widiez T."/>
            <person name="Wong G.K."/>
            <person name="Wymore A."/>
            <person name="Zhang Y."/>
            <person name="Zimmer A.D."/>
            <person name="Quatrano R.S."/>
            <person name="Mayer K.F.X."/>
            <person name="Goodstein D."/>
            <person name="Casacuberta J.M."/>
            <person name="Vandepoele K."/>
            <person name="Reski R."/>
            <person name="Cuming A.C."/>
            <person name="Tuskan G.A."/>
            <person name="Maumus F."/>
            <person name="Salse J."/>
            <person name="Schmutz J."/>
            <person name="Rensing S.A."/>
        </authorList>
    </citation>
    <scope>NUCLEOTIDE SEQUENCE [LARGE SCALE GENOMIC DNA]</scope>
    <source>
        <strain evidence="4 5">cv. Gransden 2004</strain>
    </source>
</reference>
<sequence length="186" mass="20028">MQGHIGEDVGKVRSQPEISPEIAPDEASGVLEEEHDDQHAEEGSTEERIPRHVHPGSSSENPHVESSERREGRMSDIATAVKLVKAVEDDAKAVAGSLVGLFSSLQSALSEVTGSSVDHMKCHSEAAGLLQDASIDAAAKGQRFINACLRLNEEMKSVGNLAAQLKALRQVVDQFEYHASRSLPRL</sequence>
<evidence type="ECO:0000259" key="2">
    <source>
        <dbReference type="Pfam" id="PF10157"/>
    </source>
</evidence>
<keyword evidence="5" id="KW-1185">Reference proteome</keyword>
<name>A0A2K1JT50_PHYPA</name>
<dbReference type="PANTHER" id="PTHR39708">
    <property type="entry name" value="OS07G0483400 PROTEIN"/>
    <property type="match status" value="1"/>
</dbReference>
<dbReference type="Gramene" id="Pp3c11_2200V3.2">
    <property type="protein sequence ID" value="PAC:32957906.CDS.1"/>
    <property type="gene ID" value="Pp3c11_2200"/>
</dbReference>
<dbReference type="PaxDb" id="3218-PP1S39_260V6.1"/>
<protein>
    <recommendedName>
        <fullName evidence="2">BLOC-1-related complex subunit 6 C-terminal helix domain-containing protein</fullName>
    </recommendedName>
</protein>
<dbReference type="Gramene" id="Pp3c11_2200V3.1">
    <property type="protein sequence ID" value="PAC:32957905.CDS.1"/>
    <property type="gene ID" value="Pp3c11_2200"/>
</dbReference>
<accession>A0A2K1JT50</accession>
<feature type="compositionally biased region" description="Basic and acidic residues" evidence="1">
    <location>
        <begin position="36"/>
        <end position="50"/>
    </location>
</feature>
<evidence type="ECO:0000313" key="4">
    <source>
        <dbReference type="EnsemblPlants" id="PAC:32957905.CDS.1"/>
    </source>
</evidence>
<reference evidence="3 5" key="1">
    <citation type="journal article" date="2008" name="Science">
        <title>The Physcomitrella genome reveals evolutionary insights into the conquest of land by plants.</title>
        <authorList>
            <person name="Rensing S."/>
            <person name="Lang D."/>
            <person name="Zimmer A."/>
            <person name="Terry A."/>
            <person name="Salamov A."/>
            <person name="Shapiro H."/>
            <person name="Nishiyama T."/>
            <person name="Perroud P.-F."/>
            <person name="Lindquist E."/>
            <person name="Kamisugi Y."/>
            <person name="Tanahashi T."/>
            <person name="Sakakibara K."/>
            <person name="Fujita T."/>
            <person name="Oishi K."/>
            <person name="Shin-I T."/>
            <person name="Kuroki Y."/>
            <person name="Toyoda A."/>
            <person name="Suzuki Y."/>
            <person name="Hashimoto A."/>
            <person name="Yamaguchi K."/>
            <person name="Sugano A."/>
            <person name="Kohara Y."/>
            <person name="Fujiyama A."/>
            <person name="Anterola A."/>
            <person name="Aoki S."/>
            <person name="Ashton N."/>
            <person name="Barbazuk W.B."/>
            <person name="Barker E."/>
            <person name="Bennetzen J."/>
            <person name="Bezanilla M."/>
            <person name="Blankenship R."/>
            <person name="Cho S.H."/>
            <person name="Dutcher S."/>
            <person name="Estelle M."/>
            <person name="Fawcett J.A."/>
            <person name="Gundlach H."/>
            <person name="Hanada K."/>
            <person name="Heyl A."/>
            <person name="Hicks K.A."/>
            <person name="Hugh J."/>
            <person name="Lohr M."/>
            <person name="Mayer K."/>
            <person name="Melkozernov A."/>
            <person name="Murata T."/>
            <person name="Nelson D."/>
            <person name="Pils B."/>
            <person name="Prigge M."/>
            <person name="Reiss B."/>
            <person name="Renner T."/>
            <person name="Rombauts S."/>
            <person name="Rushton P."/>
            <person name="Sanderfoot A."/>
            <person name="Schween G."/>
            <person name="Shiu S.-H."/>
            <person name="Stueber K."/>
            <person name="Theodoulou F.L."/>
            <person name="Tu H."/>
            <person name="Van de Peer Y."/>
            <person name="Verrier P.J."/>
            <person name="Waters E."/>
            <person name="Wood A."/>
            <person name="Yang L."/>
            <person name="Cove D."/>
            <person name="Cuming A."/>
            <person name="Hasebe M."/>
            <person name="Lucas S."/>
            <person name="Mishler D.B."/>
            <person name="Reski R."/>
            <person name="Grigoriev I."/>
            <person name="Quatrano R.S."/>
            <person name="Boore J.L."/>
        </authorList>
    </citation>
    <scope>NUCLEOTIDE SEQUENCE [LARGE SCALE GENOMIC DNA]</scope>
    <source>
        <strain evidence="4 5">cv. Gransden 2004</strain>
    </source>
</reference>
<dbReference type="InterPro" id="IPR046465">
    <property type="entry name" value="BORCS6_C"/>
</dbReference>
<reference evidence="4" key="3">
    <citation type="submission" date="2020-12" db="UniProtKB">
        <authorList>
            <consortium name="EnsemblPlants"/>
        </authorList>
    </citation>
    <scope>IDENTIFICATION</scope>
</reference>
<gene>
    <name evidence="4" type="primary">LOC112289015</name>
    <name evidence="3" type="ORF">PHYPA_014484</name>
</gene>
<feature type="compositionally biased region" description="Basic and acidic residues" evidence="1">
    <location>
        <begin position="1"/>
        <end position="11"/>
    </location>
</feature>
<evidence type="ECO:0000256" key="1">
    <source>
        <dbReference type="SAM" id="MobiDB-lite"/>
    </source>
</evidence>
<dbReference type="EnsemblPlants" id="Pp3c11_2200V3.1">
    <property type="protein sequence ID" value="PAC:32957905.CDS.1"/>
    <property type="gene ID" value="Pp3c11_2200"/>
</dbReference>
<feature type="compositionally biased region" description="Basic and acidic residues" evidence="1">
    <location>
        <begin position="62"/>
        <end position="73"/>
    </location>
</feature>
<dbReference type="Proteomes" id="UP000006727">
    <property type="component" value="Chromosome 11"/>
</dbReference>
<dbReference type="PANTHER" id="PTHR39708:SF2">
    <property type="entry name" value="BLOC-1-RELATED COMPLEX SUBUNIT 6 C-TERMINAL HELIX DOMAIN-CONTAINING PROTEIN"/>
    <property type="match status" value="1"/>
</dbReference>
<feature type="region of interest" description="Disordered" evidence="1">
    <location>
        <begin position="1"/>
        <end position="73"/>
    </location>
</feature>
<feature type="domain" description="BLOC-1-related complex subunit 6 C-terminal helix" evidence="2">
    <location>
        <begin position="79"/>
        <end position="176"/>
    </location>
</feature>
<organism evidence="3">
    <name type="scientific">Physcomitrium patens</name>
    <name type="common">Spreading-leaved earth moss</name>
    <name type="synonym">Physcomitrella patens</name>
    <dbReference type="NCBI Taxonomy" id="3218"/>
    <lineage>
        <taxon>Eukaryota</taxon>
        <taxon>Viridiplantae</taxon>
        <taxon>Streptophyta</taxon>
        <taxon>Embryophyta</taxon>
        <taxon>Bryophyta</taxon>
        <taxon>Bryophytina</taxon>
        <taxon>Bryopsida</taxon>
        <taxon>Funariidae</taxon>
        <taxon>Funariales</taxon>
        <taxon>Funariaceae</taxon>
        <taxon>Physcomitrium</taxon>
    </lineage>
</organism>
<dbReference type="EnsemblPlants" id="Pp3c11_2200V3.2">
    <property type="protein sequence ID" value="PAC:32957906.CDS.1"/>
    <property type="gene ID" value="Pp3c11_2200"/>
</dbReference>
<evidence type="ECO:0000313" key="5">
    <source>
        <dbReference type="Proteomes" id="UP000006727"/>
    </source>
</evidence>